<dbReference type="CDD" id="cd03801">
    <property type="entry name" value="GT4_PimA-like"/>
    <property type="match status" value="1"/>
</dbReference>
<dbReference type="EMBL" id="CP023344">
    <property type="protein sequence ID" value="ATC63694.1"/>
    <property type="molecule type" value="Genomic_DNA"/>
</dbReference>
<evidence type="ECO:0000313" key="3">
    <source>
        <dbReference type="Proteomes" id="UP000217265"/>
    </source>
</evidence>
<feature type="domain" description="Glycosyltransferase subfamily 4-like N-terminal" evidence="1">
    <location>
        <begin position="13"/>
        <end position="157"/>
    </location>
</feature>
<keyword evidence="2" id="KW-0808">Transferase</keyword>
<reference evidence="2 3" key="1">
    <citation type="submission" date="2017-09" db="EMBL/GenBank/DDBJ databases">
        <title>Complete genome sequence of Verrucomicrobial strain HZ-65, isolated from freshwater.</title>
        <authorList>
            <person name="Choi A."/>
        </authorList>
    </citation>
    <scope>NUCLEOTIDE SEQUENCE [LARGE SCALE GENOMIC DNA]</scope>
    <source>
        <strain evidence="2 3">HZ-65</strain>
    </source>
</reference>
<dbReference type="AlphaFoldDB" id="A0A290Q5C1"/>
<dbReference type="PANTHER" id="PTHR12526">
    <property type="entry name" value="GLYCOSYLTRANSFERASE"/>
    <property type="match status" value="1"/>
</dbReference>
<keyword evidence="3" id="KW-1185">Reference proteome</keyword>
<dbReference type="Pfam" id="PF13692">
    <property type="entry name" value="Glyco_trans_1_4"/>
    <property type="match status" value="1"/>
</dbReference>
<organism evidence="2 3">
    <name type="scientific">Nibricoccus aquaticus</name>
    <dbReference type="NCBI Taxonomy" id="2576891"/>
    <lineage>
        <taxon>Bacteria</taxon>
        <taxon>Pseudomonadati</taxon>
        <taxon>Verrucomicrobiota</taxon>
        <taxon>Opitutia</taxon>
        <taxon>Opitutales</taxon>
        <taxon>Opitutaceae</taxon>
        <taxon>Nibricoccus</taxon>
    </lineage>
</organism>
<dbReference type="InterPro" id="IPR028098">
    <property type="entry name" value="Glyco_trans_4-like_N"/>
</dbReference>
<name>A0A290Q5C1_9BACT</name>
<dbReference type="PANTHER" id="PTHR12526:SF637">
    <property type="entry name" value="GLYCOSYLTRANSFERASE EPSF-RELATED"/>
    <property type="match status" value="1"/>
</dbReference>
<protein>
    <submittedName>
        <fullName evidence="2">Glycosyl transferase family 1</fullName>
    </submittedName>
</protein>
<gene>
    <name evidence="2" type="ORF">CMV30_06855</name>
</gene>
<dbReference type="RefSeq" id="WP_096055326.1">
    <property type="nucleotide sequence ID" value="NZ_CP023344.1"/>
</dbReference>
<dbReference type="Pfam" id="PF13439">
    <property type="entry name" value="Glyco_transf_4"/>
    <property type="match status" value="1"/>
</dbReference>
<dbReference type="GO" id="GO:0016757">
    <property type="term" value="F:glycosyltransferase activity"/>
    <property type="evidence" value="ECO:0007669"/>
    <property type="project" value="UniProtKB-ARBA"/>
</dbReference>
<evidence type="ECO:0000313" key="2">
    <source>
        <dbReference type="EMBL" id="ATC63694.1"/>
    </source>
</evidence>
<dbReference type="SUPFAM" id="SSF53756">
    <property type="entry name" value="UDP-Glycosyltransferase/glycogen phosphorylase"/>
    <property type="match status" value="1"/>
</dbReference>
<evidence type="ECO:0000259" key="1">
    <source>
        <dbReference type="Pfam" id="PF13439"/>
    </source>
</evidence>
<accession>A0A290Q5C1</accession>
<dbReference type="Proteomes" id="UP000217265">
    <property type="component" value="Chromosome"/>
</dbReference>
<sequence length="373" mass="41237">MNLLFYVPQMAAYGGMERHVCVLAQEAAARGHRVRFLTTSDSLNAPARAALAAAGIDFRELAQPRGQASKLQKLLWLWRETLRARSTKWDLIYTNGQSALASIVWKSARSSTRIVHHHHTAADAGEQASWAPGFRRVLERAPEIVACSEATRAGIEQAINRRTGVRFLPYFTACPVAREQVSDPAPDATRPLAIGFLGRLVSTKGIDILCALSLRPELAGVFWHIHGEGPEYPPSHFEKFPSIRYHGPYRDLARHGEILRSLDAVALFSIHNEGMPLSLIETMSAGLPWIATDRGGTREIARVPANCVVLDHPCSVESALIGVLELVRRLRSGQTSRLTQRAAYDEYFAPPVVSRLWFNYFEKSPTSAAHSGS</sequence>
<dbReference type="KEGG" id="vbh:CMV30_06855"/>
<dbReference type="Gene3D" id="3.40.50.2000">
    <property type="entry name" value="Glycogen Phosphorylase B"/>
    <property type="match status" value="2"/>
</dbReference>
<dbReference type="OrthoDB" id="199883at2"/>
<proteinExistence type="predicted"/>